<keyword evidence="1" id="KW-0175">Coiled coil</keyword>
<dbReference type="Gene3D" id="1.10.30.50">
    <property type="match status" value="1"/>
</dbReference>
<evidence type="ECO:0000256" key="1">
    <source>
        <dbReference type="SAM" id="Coils"/>
    </source>
</evidence>
<accession>M1HWD9</accession>
<dbReference type="Gene3D" id="3.30.40.220">
    <property type="match status" value="1"/>
</dbReference>
<organism evidence="2 3">
    <name type="scientific">Paramecium bursaria Chlorella virus IL3A</name>
    <name type="common">PBCV-IL3A</name>
    <dbReference type="NCBI Taxonomy" id="46019"/>
    <lineage>
        <taxon>Viruses</taxon>
        <taxon>Varidnaviria</taxon>
        <taxon>Bamfordvirae</taxon>
        <taxon>Nucleocytoviricota</taxon>
        <taxon>Megaviricetes</taxon>
        <taxon>Algavirales</taxon>
        <taxon>Phycodnaviridae</taxon>
        <taxon>Chlorovirus</taxon>
        <taxon>Chlorovirus illinoense</taxon>
    </lineage>
</organism>
<dbReference type="EMBL" id="JX997169">
    <property type="protein sequence ID" value="AGE54026.1"/>
    <property type="molecule type" value="Genomic_DNA"/>
</dbReference>
<dbReference type="Proteomes" id="UP000247091">
    <property type="component" value="Segment"/>
</dbReference>
<protein>
    <submittedName>
        <fullName evidence="2">Uncharacterized protein</fullName>
    </submittedName>
</protein>
<sequence length="348" mass="41479">MLCPGCNKYHNELTKTCGPCKEKKRQRYEANREEILEYARLHYEANREEIRENQQRYYEKKKDQILEKVHKHYEENREERLEYARQYREENREKILEQNRQRYEEHREERLEYARQYREDNREEILERQRQYHASVHGKFINIQNSAKQRNIFFDLSEDFVSEKTDEPCFYCGEETTSEKRNGLDRLDNAVGYIEHNVVSCCGTCNKMKQCIDPMTFVERCAQVSLHNGYEGRTTEYWNVIKGITYGDYKSIIKKNFELTKDQYDTLREDECTYCGRESADGHTNGIDRVNNDNGYTFDNCVSCCGDCNYAKGSSTVEDFIAKCVAIASKEHNIPEGIERQVKMIIKR</sequence>
<reference evidence="2 3" key="1">
    <citation type="submission" date="2012-10" db="EMBL/GenBank/DDBJ databases">
        <title>Towards defining the chloroviruses: a genomic journey through a genus of large DNA viruses.</title>
        <authorList>
            <person name="Jeanniard A."/>
            <person name="Dunigan D.D."/>
            <person name="Gurnon J.R."/>
            <person name="Agarkova I."/>
            <person name="Kang M."/>
            <person name="Vitek J."/>
            <person name="Duncan G."/>
            <person name="McClung O.W."/>
            <person name="Larsen M."/>
            <person name="Claverie J.-M."/>
            <person name="Van Etten J.L."/>
            <person name="Blanc G."/>
        </authorList>
    </citation>
    <scope>NUCLEOTIDE SEQUENCE [LARGE SCALE GENOMIC DNA]</scope>
</reference>
<organismHost>
    <name type="scientific">Chlorella</name>
    <dbReference type="NCBI Taxonomy" id="3071"/>
</organismHost>
<name>M1HWD9_PBCVI</name>
<evidence type="ECO:0000313" key="3">
    <source>
        <dbReference type="Proteomes" id="UP000247091"/>
    </source>
</evidence>
<proteinExistence type="predicted"/>
<gene>
    <name evidence="2" type="primary">IL-3A_678R</name>
    <name evidence="2" type="ORF">PBCVIL3A_678R</name>
</gene>
<feature type="coiled-coil region" evidence="1">
    <location>
        <begin position="73"/>
        <end position="123"/>
    </location>
</feature>
<evidence type="ECO:0000313" key="2">
    <source>
        <dbReference type="EMBL" id="AGE54026.1"/>
    </source>
</evidence>